<feature type="non-terminal residue" evidence="2">
    <location>
        <position position="101"/>
    </location>
</feature>
<protein>
    <submittedName>
        <fullName evidence="2">Uncharacterized protein</fullName>
    </submittedName>
</protein>
<dbReference type="EMBL" id="BPLR01007570">
    <property type="protein sequence ID" value="GIY17988.1"/>
    <property type="molecule type" value="Genomic_DNA"/>
</dbReference>
<keyword evidence="3" id="KW-1185">Reference proteome</keyword>
<accession>A0AAV4RD31</accession>
<evidence type="ECO:0000313" key="3">
    <source>
        <dbReference type="Proteomes" id="UP001054945"/>
    </source>
</evidence>
<proteinExistence type="predicted"/>
<evidence type="ECO:0000256" key="1">
    <source>
        <dbReference type="SAM" id="MobiDB-lite"/>
    </source>
</evidence>
<evidence type="ECO:0000313" key="2">
    <source>
        <dbReference type="EMBL" id="GIY17988.1"/>
    </source>
</evidence>
<dbReference type="AlphaFoldDB" id="A0AAV4RD31"/>
<comment type="caution">
    <text evidence="2">The sequence shown here is derived from an EMBL/GenBank/DDBJ whole genome shotgun (WGS) entry which is preliminary data.</text>
</comment>
<organism evidence="2 3">
    <name type="scientific">Caerostris extrusa</name>
    <name type="common">Bark spider</name>
    <name type="synonym">Caerostris bankana</name>
    <dbReference type="NCBI Taxonomy" id="172846"/>
    <lineage>
        <taxon>Eukaryota</taxon>
        <taxon>Metazoa</taxon>
        <taxon>Ecdysozoa</taxon>
        <taxon>Arthropoda</taxon>
        <taxon>Chelicerata</taxon>
        <taxon>Arachnida</taxon>
        <taxon>Araneae</taxon>
        <taxon>Araneomorphae</taxon>
        <taxon>Entelegynae</taxon>
        <taxon>Araneoidea</taxon>
        <taxon>Araneidae</taxon>
        <taxon>Caerostris</taxon>
    </lineage>
</organism>
<reference evidence="2 3" key="1">
    <citation type="submission" date="2021-06" db="EMBL/GenBank/DDBJ databases">
        <title>Caerostris extrusa draft genome.</title>
        <authorList>
            <person name="Kono N."/>
            <person name="Arakawa K."/>
        </authorList>
    </citation>
    <scope>NUCLEOTIDE SEQUENCE [LARGE SCALE GENOMIC DNA]</scope>
</reference>
<gene>
    <name evidence="2" type="ORF">CEXT_124731</name>
</gene>
<feature type="region of interest" description="Disordered" evidence="1">
    <location>
        <begin position="80"/>
        <end position="101"/>
    </location>
</feature>
<sequence>MCSYRSISHHWGPSILLFSDTGNRSLTSRGIVIAVDSLSLPPRGSAEGRKEHARSSPEKVSMLLVPIILPLMHRLRNSHKNNLAARSGTSGSNPGGGLNVG</sequence>
<name>A0AAV4RD31_CAEEX</name>
<dbReference type="Proteomes" id="UP001054945">
    <property type="component" value="Unassembled WGS sequence"/>
</dbReference>